<dbReference type="InterPro" id="IPR036188">
    <property type="entry name" value="FAD/NAD-bd_sf"/>
</dbReference>
<accession>A0A1E1MUQ1</accession>
<evidence type="ECO:0000256" key="1">
    <source>
        <dbReference type="SAM" id="Phobius"/>
    </source>
</evidence>
<dbReference type="EMBL" id="FJVC01000628">
    <property type="protein sequence ID" value="CZT52826.1"/>
    <property type="molecule type" value="Genomic_DNA"/>
</dbReference>
<organism evidence="2 3">
    <name type="scientific">Rhynchosporium secalis</name>
    <name type="common">Barley scald fungus</name>
    <dbReference type="NCBI Taxonomy" id="38038"/>
    <lineage>
        <taxon>Eukaryota</taxon>
        <taxon>Fungi</taxon>
        <taxon>Dikarya</taxon>
        <taxon>Ascomycota</taxon>
        <taxon>Pezizomycotina</taxon>
        <taxon>Leotiomycetes</taxon>
        <taxon>Helotiales</taxon>
        <taxon>Ploettnerulaceae</taxon>
        <taxon>Rhynchosporium</taxon>
    </lineage>
</organism>
<keyword evidence="1" id="KW-0812">Transmembrane</keyword>
<dbReference type="Proteomes" id="UP000177625">
    <property type="component" value="Unassembled WGS sequence"/>
</dbReference>
<keyword evidence="1" id="KW-1133">Transmembrane helix</keyword>
<dbReference type="SUPFAM" id="SSF51905">
    <property type="entry name" value="FAD/NAD(P)-binding domain"/>
    <property type="match status" value="1"/>
</dbReference>
<name>A0A1E1MUQ1_RHYSE</name>
<protein>
    <recommendedName>
        <fullName evidence="4">FAD-binding domain-containing protein</fullName>
    </recommendedName>
</protein>
<sequence>MSSPSCPTAMLAVAKKPRVLIVALGIVGPLLALLLQKKGYNPIILEKVSSIDDAGASLIIFPNGLKVISAISTSLAENIAGLSPSLEMLRDHT</sequence>
<feature type="transmembrane region" description="Helical" evidence="1">
    <location>
        <begin position="17"/>
        <end position="35"/>
    </location>
</feature>
<evidence type="ECO:0000313" key="2">
    <source>
        <dbReference type="EMBL" id="CZT52826.1"/>
    </source>
</evidence>
<gene>
    <name evidence="2" type="ORF">RSE6_14206</name>
</gene>
<dbReference type="Gene3D" id="3.50.50.60">
    <property type="entry name" value="FAD/NAD(P)-binding domain"/>
    <property type="match status" value="1"/>
</dbReference>
<evidence type="ECO:0008006" key="4">
    <source>
        <dbReference type="Google" id="ProtNLM"/>
    </source>
</evidence>
<keyword evidence="1" id="KW-0472">Membrane</keyword>
<dbReference type="AlphaFoldDB" id="A0A1E1MUQ1"/>
<evidence type="ECO:0000313" key="3">
    <source>
        <dbReference type="Proteomes" id="UP000177625"/>
    </source>
</evidence>
<reference evidence="3" key="1">
    <citation type="submission" date="2016-03" db="EMBL/GenBank/DDBJ databases">
        <authorList>
            <person name="Guldener U."/>
        </authorList>
    </citation>
    <scope>NUCLEOTIDE SEQUENCE [LARGE SCALE GENOMIC DNA]</scope>
</reference>
<keyword evidence="3" id="KW-1185">Reference proteome</keyword>
<proteinExistence type="predicted"/>